<keyword evidence="2" id="KW-0436">Ligase</keyword>
<dbReference type="PROSITE" id="PS00455">
    <property type="entry name" value="AMP_BINDING"/>
    <property type="match status" value="1"/>
</dbReference>
<dbReference type="InterPro" id="IPR042099">
    <property type="entry name" value="ANL_N_sf"/>
</dbReference>
<feature type="domain" description="AMP-dependent synthetase/ligase" evidence="3">
    <location>
        <begin position="28"/>
        <end position="384"/>
    </location>
</feature>
<name>A0ABQ0IMQ1_9ACTN</name>
<reference evidence="5 6" key="1">
    <citation type="submission" date="2013-02" db="EMBL/GenBank/DDBJ databases">
        <title>Whole genome shotgun sequence of Gordonia paraffinivorans NBRC 108238.</title>
        <authorList>
            <person name="Isaki-Nakamura S."/>
            <person name="Hosoyama A."/>
            <person name="Tsuchikane K."/>
            <person name="Ando Y."/>
            <person name="Baba S."/>
            <person name="Ohji S."/>
            <person name="Hamada M."/>
            <person name="Tamura T."/>
            <person name="Yamazoe A."/>
            <person name="Yamazaki S."/>
            <person name="Fujita N."/>
        </authorList>
    </citation>
    <scope>NUCLEOTIDE SEQUENCE [LARGE SCALE GENOMIC DNA]</scope>
    <source>
        <strain evidence="5 6">NBRC 108238</strain>
    </source>
</reference>
<evidence type="ECO:0000256" key="2">
    <source>
        <dbReference type="ARBA" id="ARBA00022598"/>
    </source>
</evidence>
<evidence type="ECO:0000313" key="5">
    <source>
        <dbReference type="EMBL" id="GAC84663.1"/>
    </source>
</evidence>
<keyword evidence="6" id="KW-1185">Reference proteome</keyword>
<dbReference type="Pfam" id="PF13193">
    <property type="entry name" value="AMP-binding_C"/>
    <property type="match status" value="1"/>
</dbReference>
<feature type="domain" description="AMP-binding enzyme C-terminal" evidence="4">
    <location>
        <begin position="434"/>
        <end position="509"/>
    </location>
</feature>
<comment type="caution">
    <text evidence="5">The sequence shown here is derived from an EMBL/GenBank/DDBJ whole genome shotgun (WGS) entry which is preliminary data.</text>
</comment>
<dbReference type="Pfam" id="PF00501">
    <property type="entry name" value="AMP-binding"/>
    <property type="match status" value="1"/>
</dbReference>
<dbReference type="PANTHER" id="PTHR43201:SF5">
    <property type="entry name" value="MEDIUM-CHAIN ACYL-COA LIGASE ACSF2, MITOCHONDRIAL"/>
    <property type="match status" value="1"/>
</dbReference>
<evidence type="ECO:0000259" key="4">
    <source>
        <dbReference type="Pfam" id="PF13193"/>
    </source>
</evidence>
<dbReference type="Proteomes" id="UP000035021">
    <property type="component" value="Unassembled WGS sequence"/>
</dbReference>
<comment type="similarity">
    <text evidence="1">Belongs to the ATP-dependent AMP-binding enzyme family.</text>
</comment>
<accession>A0ABQ0IMQ1</accession>
<sequence length="520" mass="55334">MTQITTARLAPARAAAVAPVDLASLLAARTRSTPDRPAITFEGETVTFAEFSAQVERLAAGLAERGVQPGTRVAYLGQNHPMFLRALFAVARLGAVFVPLNYRLSGAELAFAIDHSGSHTVFSDAALAQLIDEYRAALPLENFIAVDGHRTGWLTVDELLAAAPAAPPEVSVSPEDPALIMYTSGTTGRPKGVTLTHGNLWWNNICTILALRIEGEDRTLVCAPLFHIGGLNATTLATLVQGGHLIIHRAFDPAAVFRELVESRVTTMFGIAMMCQGIAEQPGFADADLSALRLIITGDAPVPLGPIKLFQARGIDLAQGYGLTEAAPIASFLTAEFSISKAGSAGRPLLLCDVRIVSLDGDVVGPGVVGEIQVKGPNVTPGYWADPDATAAAFDGDWLKTGDAGYCDEEGFLFITDRIKDMIISGGENIYPAEVEGVLFDHPAVAEVTVIGREDPTWGQRVCAVVSLKPGKQVTLDELRDFAGTRIGRYKLPTVMETVEALPRNAAGKVLKTALREQFK</sequence>
<dbReference type="InterPro" id="IPR045851">
    <property type="entry name" value="AMP-bd_C_sf"/>
</dbReference>
<gene>
    <name evidence="5" type="ORF">GP2_024_00900</name>
</gene>
<proteinExistence type="inferred from homology"/>
<dbReference type="NCBIfam" id="NF004837">
    <property type="entry name" value="PRK06187.1"/>
    <property type="match status" value="1"/>
</dbReference>
<evidence type="ECO:0000313" key="6">
    <source>
        <dbReference type="Proteomes" id="UP000035021"/>
    </source>
</evidence>
<organism evidence="5 6">
    <name type="scientific">Gordonia paraffinivorans NBRC 108238</name>
    <dbReference type="NCBI Taxonomy" id="1223543"/>
    <lineage>
        <taxon>Bacteria</taxon>
        <taxon>Bacillati</taxon>
        <taxon>Actinomycetota</taxon>
        <taxon>Actinomycetes</taxon>
        <taxon>Mycobacteriales</taxon>
        <taxon>Gordoniaceae</taxon>
        <taxon>Gordonia</taxon>
    </lineage>
</organism>
<dbReference type="RefSeq" id="WP_006900891.1">
    <property type="nucleotide sequence ID" value="NZ_BAOQ01000024.1"/>
</dbReference>
<dbReference type="PANTHER" id="PTHR43201">
    <property type="entry name" value="ACYL-COA SYNTHETASE"/>
    <property type="match status" value="1"/>
</dbReference>
<dbReference type="InterPro" id="IPR025110">
    <property type="entry name" value="AMP-bd_C"/>
</dbReference>
<dbReference type="CDD" id="cd17631">
    <property type="entry name" value="FACL_FadD13-like"/>
    <property type="match status" value="1"/>
</dbReference>
<evidence type="ECO:0000259" key="3">
    <source>
        <dbReference type="Pfam" id="PF00501"/>
    </source>
</evidence>
<dbReference type="InterPro" id="IPR000873">
    <property type="entry name" value="AMP-dep_synth/lig_dom"/>
</dbReference>
<dbReference type="Gene3D" id="3.40.50.12780">
    <property type="entry name" value="N-terminal domain of ligase-like"/>
    <property type="match status" value="1"/>
</dbReference>
<dbReference type="SUPFAM" id="SSF56801">
    <property type="entry name" value="Acetyl-CoA synthetase-like"/>
    <property type="match status" value="1"/>
</dbReference>
<dbReference type="EMBL" id="BAOQ01000024">
    <property type="protein sequence ID" value="GAC84663.1"/>
    <property type="molecule type" value="Genomic_DNA"/>
</dbReference>
<dbReference type="InterPro" id="IPR020845">
    <property type="entry name" value="AMP-binding_CS"/>
</dbReference>
<dbReference type="Gene3D" id="3.30.300.30">
    <property type="match status" value="1"/>
</dbReference>
<protein>
    <submittedName>
        <fullName evidence="5">Acyl-CoA synthetase</fullName>
    </submittedName>
</protein>
<evidence type="ECO:0000256" key="1">
    <source>
        <dbReference type="ARBA" id="ARBA00006432"/>
    </source>
</evidence>